<dbReference type="GO" id="GO:0003924">
    <property type="term" value="F:GTPase activity"/>
    <property type="evidence" value="ECO:0007669"/>
    <property type="project" value="InterPro"/>
</dbReference>
<organism evidence="3 4">
    <name type="scientific">Babesia duncani</name>
    <dbReference type="NCBI Taxonomy" id="323732"/>
    <lineage>
        <taxon>Eukaryota</taxon>
        <taxon>Sar</taxon>
        <taxon>Alveolata</taxon>
        <taxon>Apicomplexa</taxon>
        <taxon>Aconoidasida</taxon>
        <taxon>Piroplasmida</taxon>
        <taxon>Babesiidae</taxon>
        <taxon>Babesia</taxon>
    </lineage>
</organism>
<dbReference type="Gene3D" id="3.40.50.300">
    <property type="entry name" value="P-loop containing nucleotide triphosphate hydrolases"/>
    <property type="match status" value="1"/>
</dbReference>
<dbReference type="AlphaFoldDB" id="A0AAD9UQ03"/>
<feature type="region of interest" description="Disordered" evidence="1">
    <location>
        <begin position="420"/>
        <end position="444"/>
    </location>
</feature>
<sequence length="465" mass="52891">MYYTRQLFNALINNAKTEKVPFASGILKEVIEKAMGTPLLMKCNFFRQTNVTWRDPIGSPGTIVLVDLPGYGYSTAKEDSSINWNELTLSYLKHRETLRLVVILADSRVGLKKSDLEVINICSKYKVKWQVVLSKCDHVKPVELAKAIQKARLMVTNFKGSHSPVIAASATKNQNLDQLRGIIDPFRIEKGLARMISRQLKENAKANMWNKSSQTDAKATASTMKESQSNDLMVNRTKLVQVLPENSLQGYNLRRHLTKPKDPYTPDHIALECLCEVFDRIKAPEGFVDQLHELAPMGPICIQQEIELPTEPTFMSIDGSLMCTMDIEACKIDNLATSTTSVPKSENLIQEKISSFQRKLDSGMLVAHTLQRPKLGTSYKRVLSLFQPKKRKVSNEPKEQKGTWNKVYIKWQRWSRKHPELAASVGAPTKAQVTKESRKQKVRKQQLRLYRERLAAQKQHVQTNE</sequence>
<reference evidence="3" key="1">
    <citation type="journal article" date="2023" name="Nat. Microbiol.">
        <title>Babesia duncani multi-omics identifies virulence factors and drug targets.</title>
        <authorList>
            <person name="Singh P."/>
            <person name="Lonardi S."/>
            <person name="Liang Q."/>
            <person name="Vydyam P."/>
            <person name="Khabirova E."/>
            <person name="Fang T."/>
            <person name="Gihaz S."/>
            <person name="Thekkiniath J."/>
            <person name="Munshi M."/>
            <person name="Abel S."/>
            <person name="Ciampossin L."/>
            <person name="Batugedara G."/>
            <person name="Gupta M."/>
            <person name="Lu X.M."/>
            <person name="Lenz T."/>
            <person name="Chakravarty S."/>
            <person name="Cornillot E."/>
            <person name="Hu Y."/>
            <person name="Ma W."/>
            <person name="Gonzalez L.M."/>
            <person name="Sanchez S."/>
            <person name="Estrada K."/>
            <person name="Sanchez-Flores A."/>
            <person name="Montero E."/>
            <person name="Harb O.S."/>
            <person name="Le Roch K.G."/>
            <person name="Mamoun C.B."/>
        </authorList>
    </citation>
    <scope>NUCLEOTIDE SEQUENCE</scope>
    <source>
        <strain evidence="3">WA1</strain>
    </source>
</reference>
<evidence type="ECO:0000313" key="4">
    <source>
        <dbReference type="Proteomes" id="UP001214638"/>
    </source>
</evidence>
<proteinExistence type="predicted"/>
<dbReference type="InterPro" id="IPR000795">
    <property type="entry name" value="T_Tr_GTP-bd_dom"/>
</dbReference>
<dbReference type="KEGG" id="bdw:94334799"/>
<evidence type="ECO:0000259" key="2">
    <source>
        <dbReference type="Pfam" id="PF00009"/>
    </source>
</evidence>
<dbReference type="GO" id="GO:0005525">
    <property type="term" value="F:GTP binding"/>
    <property type="evidence" value="ECO:0007669"/>
    <property type="project" value="InterPro"/>
</dbReference>
<dbReference type="PANTHER" id="PTHR11649:SF13">
    <property type="entry name" value="ENGB-TYPE G DOMAIN-CONTAINING PROTEIN"/>
    <property type="match status" value="1"/>
</dbReference>
<gene>
    <name evidence="3" type="ORF">BdWA1_000501</name>
</gene>
<protein>
    <submittedName>
        <fullName evidence="3">Bifunctional P-loop containing nucleoside triphosphate hydrolase/GTP binding domain</fullName>
    </submittedName>
</protein>
<dbReference type="EMBL" id="JALLKP010000001">
    <property type="protein sequence ID" value="KAK2197501.1"/>
    <property type="molecule type" value="Genomic_DNA"/>
</dbReference>
<evidence type="ECO:0000313" key="3">
    <source>
        <dbReference type="EMBL" id="KAK2197501.1"/>
    </source>
</evidence>
<dbReference type="GeneID" id="94334799"/>
<keyword evidence="3" id="KW-0378">Hydrolase</keyword>
<dbReference type="Pfam" id="PF00009">
    <property type="entry name" value="GTP_EFTU"/>
    <property type="match status" value="1"/>
</dbReference>
<keyword evidence="4" id="KW-1185">Reference proteome</keyword>
<accession>A0AAD9UQ03</accession>
<evidence type="ECO:0000256" key="1">
    <source>
        <dbReference type="SAM" id="MobiDB-lite"/>
    </source>
</evidence>
<dbReference type="InterPro" id="IPR027417">
    <property type="entry name" value="P-loop_NTPase"/>
</dbReference>
<comment type="caution">
    <text evidence="3">The sequence shown here is derived from an EMBL/GenBank/DDBJ whole genome shotgun (WGS) entry which is preliminary data.</text>
</comment>
<dbReference type="SUPFAM" id="SSF52540">
    <property type="entry name" value="P-loop containing nucleoside triphosphate hydrolases"/>
    <property type="match status" value="1"/>
</dbReference>
<dbReference type="Proteomes" id="UP001214638">
    <property type="component" value="Unassembled WGS sequence"/>
</dbReference>
<feature type="domain" description="Tr-type G" evidence="2">
    <location>
        <begin position="100"/>
        <end position="183"/>
    </location>
</feature>
<dbReference type="PANTHER" id="PTHR11649">
    <property type="entry name" value="MSS1/TRME-RELATED GTP-BINDING PROTEIN"/>
    <property type="match status" value="1"/>
</dbReference>
<name>A0AAD9UQ03_9APIC</name>
<dbReference type="RefSeq" id="XP_067804343.1">
    <property type="nucleotide sequence ID" value="XM_067945552.1"/>
</dbReference>